<keyword evidence="1" id="KW-0732">Signal</keyword>
<gene>
    <name evidence="2" type="ORF">DQK91_16250</name>
</gene>
<proteinExistence type="predicted"/>
<accession>A0A6P1ZFH9</accession>
<dbReference type="EMBL" id="QMIF01000012">
    <property type="protein sequence ID" value="TVM32082.1"/>
    <property type="molecule type" value="Genomic_DNA"/>
</dbReference>
<feature type="signal peptide" evidence="1">
    <location>
        <begin position="1"/>
        <end position="24"/>
    </location>
</feature>
<organism evidence="2 3">
    <name type="scientific">Oceanidesulfovibrio marinus</name>
    <dbReference type="NCBI Taxonomy" id="370038"/>
    <lineage>
        <taxon>Bacteria</taxon>
        <taxon>Pseudomonadati</taxon>
        <taxon>Thermodesulfobacteriota</taxon>
        <taxon>Desulfovibrionia</taxon>
        <taxon>Desulfovibrionales</taxon>
        <taxon>Desulfovibrionaceae</taxon>
        <taxon>Oceanidesulfovibrio</taxon>
    </lineage>
</organism>
<comment type="caution">
    <text evidence="2">The sequence shown here is derived from an EMBL/GenBank/DDBJ whole genome shotgun (WGS) entry which is preliminary data.</text>
</comment>
<dbReference type="PROSITE" id="PS51257">
    <property type="entry name" value="PROKAR_LIPOPROTEIN"/>
    <property type="match status" value="1"/>
</dbReference>
<protein>
    <recommendedName>
        <fullName evidence="4">Lipoprotein</fullName>
    </recommendedName>
</protein>
<name>A0A6P1ZFH9_9BACT</name>
<reference evidence="2 3" key="1">
    <citation type="submission" date="2018-06" db="EMBL/GenBank/DDBJ databases">
        <title>Complete genome of Desulfovibrio marinus P48SEP.</title>
        <authorList>
            <person name="Crispim J.S."/>
            <person name="Vidigal P.M.P."/>
            <person name="Silva L.C.F."/>
            <person name="Araujo L.C."/>
            <person name="Laguardia C.N."/>
            <person name="Dias R.S."/>
            <person name="Sousa M.P."/>
            <person name="Paula S.O."/>
            <person name="Silva C."/>
        </authorList>
    </citation>
    <scope>NUCLEOTIDE SEQUENCE [LARGE SCALE GENOMIC DNA]</scope>
    <source>
        <strain evidence="2 3">P48SEP</strain>
    </source>
</reference>
<evidence type="ECO:0000313" key="2">
    <source>
        <dbReference type="EMBL" id="TVM32082.1"/>
    </source>
</evidence>
<evidence type="ECO:0008006" key="4">
    <source>
        <dbReference type="Google" id="ProtNLM"/>
    </source>
</evidence>
<dbReference type="Proteomes" id="UP000434052">
    <property type="component" value="Unassembled WGS sequence"/>
</dbReference>
<evidence type="ECO:0000256" key="1">
    <source>
        <dbReference type="SAM" id="SignalP"/>
    </source>
</evidence>
<feature type="chain" id="PRO_5027082399" description="Lipoprotein" evidence="1">
    <location>
        <begin position="25"/>
        <end position="122"/>
    </location>
</feature>
<evidence type="ECO:0000313" key="3">
    <source>
        <dbReference type="Proteomes" id="UP000434052"/>
    </source>
</evidence>
<dbReference type="AlphaFoldDB" id="A0A6P1ZFH9"/>
<sequence length="122" mass="13734">MKNAFVVLALLCALVLSGCGEQKSAENTKDKFAGTWVSENHSMYIWPCGAKYILEYTFPSEDDPHAMKKVKVPAEPKGGRLYVTVRFDEQTIAPMGNGDMLVFQDRPYKRTQTVSELGKRKK</sequence>